<feature type="compositionally biased region" description="Basic and acidic residues" evidence="1">
    <location>
        <begin position="301"/>
        <end position="311"/>
    </location>
</feature>
<dbReference type="Proteomes" id="UP001140502">
    <property type="component" value="Unassembled WGS sequence"/>
</dbReference>
<accession>A0A9W8WCZ3</accession>
<protein>
    <recommendedName>
        <fullName evidence="2">Peptidase S8/S53 domain-containing protein</fullName>
    </recommendedName>
</protein>
<dbReference type="GO" id="GO:0006508">
    <property type="term" value="P:proteolysis"/>
    <property type="evidence" value="ECO:0007669"/>
    <property type="project" value="InterPro"/>
</dbReference>
<evidence type="ECO:0000259" key="2">
    <source>
        <dbReference type="Pfam" id="PF00082"/>
    </source>
</evidence>
<dbReference type="InterPro" id="IPR036770">
    <property type="entry name" value="Ankyrin_rpt-contain_sf"/>
</dbReference>
<dbReference type="AlphaFoldDB" id="A0A9W8WCZ3"/>
<feature type="compositionally biased region" description="Acidic residues" evidence="1">
    <location>
        <begin position="1"/>
        <end position="21"/>
    </location>
</feature>
<reference evidence="3" key="1">
    <citation type="submission" date="2022-10" db="EMBL/GenBank/DDBJ databases">
        <title>Tapping the CABI collections for fungal endophytes: first genome assemblies for Collariella, Neodidymelliopsis, Ascochyta clinopodiicola, Didymella pomorum, Didymosphaeria variabile, Neocosmospora piperis and Neocucurbitaria cava.</title>
        <authorList>
            <person name="Hill R."/>
        </authorList>
    </citation>
    <scope>NUCLEOTIDE SEQUENCE</scope>
    <source>
        <strain evidence="3">IMI 366586</strain>
    </source>
</reference>
<dbReference type="SUPFAM" id="SSF52743">
    <property type="entry name" value="Subtilisin-like"/>
    <property type="match status" value="1"/>
</dbReference>
<evidence type="ECO:0000313" key="4">
    <source>
        <dbReference type="Proteomes" id="UP001140502"/>
    </source>
</evidence>
<proteinExistence type="predicted"/>
<evidence type="ECO:0000313" key="3">
    <source>
        <dbReference type="EMBL" id="KAJ4320188.1"/>
    </source>
</evidence>
<dbReference type="EMBL" id="JAPEUR010000112">
    <property type="protein sequence ID" value="KAJ4320188.1"/>
    <property type="molecule type" value="Genomic_DNA"/>
</dbReference>
<organism evidence="3 4">
    <name type="scientific">Fusarium piperis</name>
    <dbReference type="NCBI Taxonomy" id="1435070"/>
    <lineage>
        <taxon>Eukaryota</taxon>
        <taxon>Fungi</taxon>
        <taxon>Dikarya</taxon>
        <taxon>Ascomycota</taxon>
        <taxon>Pezizomycotina</taxon>
        <taxon>Sordariomycetes</taxon>
        <taxon>Hypocreomycetidae</taxon>
        <taxon>Hypocreales</taxon>
        <taxon>Nectriaceae</taxon>
        <taxon>Fusarium</taxon>
        <taxon>Fusarium solani species complex</taxon>
    </lineage>
</organism>
<dbReference type="InterPro" id="IPR036852">
    <property type="entry name" value="Peptidase_S8/S53_dom_sf"/>
</dbReference>
<dbReference type="CDD" id="cd07491">
    <property type="entry name" value="Peptidases_S8_7"/>
    <property type="match status" value="1"/>
</dbReference>
<dbReference type="Pfam" id="PF00082">
    <property type="entry name" value="Peptidase_S8"/>
    <property type="match status" value="1"/>
</dbReference>
<keyword evidence="4" id="KW-1185">Reference proteome</keyword>
<sequence>MGDDSSLDTTLDDPELDSGDEQLDKRGKVDQLNSQEASEEVEWKKLELESQCKDVMDLLRTDKRRWDDSAGPANVRVLEDYKKRTLATRRDPRDPMVSTALHILAKDSSKEYAKVPRDIRETVIQFLLDARDLEDKNAAKARPEEMAKEQLVLKVAMTFDNDEFIDCVMECWRDKFSDLLDLRDGDGKNCLHHLFAWPNHISNQDTAEKKALFQSRVKKLASRAKAQTLATPDADGNTPIHHAVQYRQCRGKPEEYVQEVKKMILKGDEIMKTTSALNNHGQSPLLFCKHTRSDYFRELRKRQEQTQEGRKKLLPPSAKDPASQPNPDIPAKGREPWKPAATGKTTQPDGSGFAYKESLNRVQKPAEGLPEPNRLRRASTAAQGITPPTPIEKQPNGQHIPPHVLMPPPPSVRKGAEGGGAKGGDGDKTAKANTRRPNADKVATKDKAAKDIINFLTMHYIRTRSDMEARALIFRRHISGLDKNLYFDATGHKEADKIIDLVDRMNVGGFGDTLSYVYIPTVQHTFGSGELAAKTGRKNYSLATTDQRLQENPRLGRNALISVFERLQKAGVRNILRLCVEDREQPSHTDAAIEKALQGRESMTEDFSDRKPIYVETWDWRKPDLSTDVIAFAAPTVETVNLYWSGNQTVLRAWGCREGIPRLHAATERRLKTVIIHAAPGLESRERMDKVLARFKKEVANNMSAEIDIRIKHRMDGLLTQLDAREEATDGAGGQAVENQHAWIEKMEEFRGALIRVSKMRDIKMEERVKVSLATSILKQSLSAYQGAQMLMIPFPRSQVALIDDGVDICDLDTYNNLVKATGLSYCPPEGRSERPWHRSSNGHGTIMANMIVRINPWVSLYVMRIHEGPGRDGTRVIYADSAARAIQGAIDLQVDIISISWTVRNKLENGTRAAGDDKAEQTMESKAIHNLDAAIADAIREDNILMFCSTSDDIQLSAMDTLPYQRGEKSIFRIGAALPLGQRDHQSEDEDKIDFYLPGNRVAAALNPRSAGLVKYHDGSSVSTALAAGLGSLIMHCAHVARQHVEDKKSGGENRFQGLREALRKRQNMHTAFANIDVPDWKKKKYLPVWKIFGPVAERMNAEKTDDKKLDELVKLVDELCHKVPRWE</sequence>
<dbReference type="InterPro" id="IPR000209">
    <property type="entry name" value="Peptidase_S8/S53_dom"/>
</dbReference>
<feature type="region of interest" description="Disordered" evidence="1">
    <location>
        <begin position="301"/>
        <end position="443"/>
    </location>
</feature>
<name>A0A9W8WCZ3_9HYPO</name>
<dbReference type="Gene3D" id="1.25.40.20">
    <property type="entry name" value="Ankyrin repeat-containing domain"/>
    <property type="match status" value="1"/>
</dbReference>
<comment type="caution">
    <text evidence="3">The sequence shown here is derived from an EMBL/GenBank/DDBJ whole genome shotgun (WGS) entry which is preliminary data.</text>
</comment>
<gene>
    <name evidence="3" type="ORF">N0V84_005973</name>
</gene>
<evidence type="ECO:0000256" key="1">
    <source>
        <dbReference type="SAM" id="MobiDB-lite"/>
    </source>
</evidence>
<dbReference type="OrthoDB" id="5093543at2759"/>
<dbReference type="GO" id="GO:0004252">
    <property type="term" value="F:serine-type endopeptidase activity"/>
    <property type="evidence" value="ECO:0007669"/>
    <property type="project" value="InterPro"/>
</dbReference>
<feature type="domain" description="Peptidase S8/S53" evidence="2">
    <location>
        <begin position="800"/>
        <end position="1037"/>
    </location>
</feature>
<dbReference type="Gene3D" id="3.40.50.200">
    <property type="entry name" value="Peptidase S8/S53 domain"/>
    <property type="match status" value="1"/>
</dbReference>
<feature type="region of interest" description="Disordered" evidence="1">
    <location>
        <begin position="1"/>
        <end position="40"/>
    </location>
</feature>